<feature type="signal peptide" evidence="8">
    <location>
        <begin position="1"/>
        <end position="19"/>
    </location>
</feature>
<feature type="non-terminal residue" evidence="10">
    <location>
        <position position="164"/>
    </location>
</feature>
<keyword evidence="5" id="KW-0677">Repeat</keyword>
<dbReference type="Gene3D" id="4.10.410.10">
    <property type="entry name" value="Pancreatic trypsin inhibitor Kunitz domain"/>
    <property type="match status" value="2"/>
</dbReference>
<dbReference type="PANTHER" id="PTHR45938:SF11">
    <property type="entry name" value="WAP, KAZAL, IMMUNOGLOBULIN, KUNITZ AND NTR DOMAIN-CONTAINING PROTEIN 2-LIKE"/>
    <property type="match status" value="1"/>
</dbReference>
<dbReference type="InterPro" id="IPR036880">
    <property type="entry name" value="Kunitz_BPTI_sf"/>
</dbReference>
<dbReference type="STRING" id="6945.B7PMK7"/>
<reference evidence="11" key="2">
    <citation type="submission" date="2020-05" db="UniProtKB">
        <authorList>
            <consortium name="EnsemblMetazoa"/>
        </authorList>
    </citation>
    <scope>IDENTIFICATION</scope>
    <source>
        <strain evidence="11">wikel</strain>
    </source>
</reference>
<dbReference type="AlphaFoldDB" id="B7PMK7"/>
<sequence length="164" mass="18163">MRAVCFLYFGVAWIALASCKMCFTVSEISGTEIYTTENWVSCLDRGELTCEVKSGQHASYNPTTGSCESGPGTDCYGSENYFESLEKCNEFCKNAPKPPCSLERDDGTGRALHSRWYFDTETANCTAFYYGGMLGNNNNFLTKEECQAKCSGTYTVTNTNLVSF</sequence>
<organism>
    <name type="scientific">Ixodes scapularis</name>
    <name type="common">Black-legged tick</name>
    <name type="synonym">Deer tick</name>
    <dbReference type="NCBI Taxonomy" id="6945"/>
    <lineage>
        <taxon>Eukaryota</taxon>
        <taxon>Metazoa</taxon>
        <taxon>Ecdysozoa</taxon>
        <taxon>Arthropoda</taxon>
        <taxon>Chelicerata</taxon>
        <taxon>Arachnida</taxon>
        <taxon>Acari</taxon>
        <taxon>Parasitiformes</taxon>
        <taxon>Ixodida</taxon>
        <taxon>Ixodoidea</taxon>
        <taxon>Ixodidae</taxon>
        <taxon>Ixodinae</taxon>
        <taxon>Ixodes</taxon>
    </lineage>
</organism>
<dbReference type="SMART" id="SM00131">
    <property type="entry name" value="KU"/>
    <property type="match status" value="1"/>
</dbReference>
<evidence type="ECO:0000313" key="11">
    <source>
        <dbReference type="EnsemblMetazoa" id="ISCW006396-PA"/>
    </source>
</evidence>
<accession>B7PMK7</accession>
<dbReference type="VEuPathDB" id="VectorBase:ISCP_008599"/>
<dbReference type="EMBL" id="ABJB010442062">
    <property type="status" value="NOT_ANNOTATED_CDS"/>
    <property type="molecule type" value="Genomic_DNA"/>
</dbReference>
<feature type="domain" description="BPTI/Kunitz inhibitor" evidence="9">
    <location>
        <begin position="100"/>
        <end position="150"/>
    </location>
</feature>
<dbReference type="VEuPathDB" id="VectorBase:ISCW006396"/>
<feature type="chain" id="PRO_5010959802" evidence="8">
    <location>
        <begin position="20"/>
        <end position="164"/>
    </location>
</feature>
<dbReference type="CDD" id="cd00109">
    <property type="entry name" value="Kunitz-type"/>
    <property type="match status" value="1"/>
</dbReference>
<evidence type="ECO:0000256" key="8">
    <source>
        <dbReference type="SAM" id="SignalP"/>
    </source>
</evidence>
<proteinExistence type="predicted"/>
<dbReference type="Proteomes" id="UP000001555">
    <property type="component" value="Unassembled WGS sequence"/>
</dbReference>
<evidence type="ECO:0000256" key="1">
    <source>
        <dbReference type="ARBA" id="ARBA00004613"/>
    </source>
</evidence>
<dbReference type="SUPFAM" id="SSF57362">
    <property type="entry name" value="BPTI-like"/>
    <property type="match status" value="2"/>
</dbReference>
<keyword evidence="12" id="KW-1185">Reference proteome</keyword>
<dbReference type="EnsemblMetazoa" id="ISCW006396-RA">
    <property type="protein sequence ID" value="ISCW006396-PA"/>
    <property type="gene ID" value="ISCW006396"/>
</dbReference>
<evidence type="ECO:0000256" key="6">
    <source>
        <dbReference type="ARBA" id="ARBA00022900"/>
    </source>
</evidence>
<dbReference type="VEuPathDB" id="VectorBase:ISCI006396"/>
<comment type="subcellular location">
    <subcellularLocation>
        <location evidence="1">Secreted</location>
    </subcellularLocation>
</comment>
<dbReference type="PROSITE" id="PS50279">
    <property type="entry name" value="BPTI_KUNITZ_2"/>
    <property type="match status" value="1"/>
</dbReference>
<protein>
    <submittedName>
        <fullName evidence="10 11">Secreted protein, putative</fullName>
    </submittedName>
</protein>
<gene>
    <name evidence="10" type="ORF">IscW_ISCW006396</name>
</gene>
<evidence type="ECO:0000256" key="4">
    <source>
        <dbReference type="ARBA" id="ARBA00022729"/>
    </source>
</evidence>
<keyword evidence="2" id="KW-0964">Secreted</keyword>
<reference evidence="10 12" key="1">
    <citation type="submission" date="2008-03" db="EMBL/GenBank/DDBJ databases">
        <title>Annotation of Ixodes scapularis.</title>
        <authorList>
            <consortium name="Ixodes scapularis Genome Project Consortium"/>
            <person name="Caler E."/>
            <person name="Hannick L.I."/>
            <person name="Bidwell S."/>
            <person name="Joardar V."/>
            <person name="Thiagarajan M."/>
            <person name="Amedeo P."/>
            <person name="Galinsky K.J."/>
            <person name="Schobel S."/>
            <person name="Inman J."/>
            <person name="Hostetler J."/>
            <person name="Miller J."/>
            <person name="Hammond M."/>
            <person name="Megy K."/>
            <person name="Lawson D."/>
            <person name="Kodira C."/>
            <person name="Sutton G."/>
            <person name="Meyer J."/>
            <person name="Hill C.A."/>
            <person name="Birren B."/>
            <person name="Nene V."/>
            <person name="Collins F."/>
            <person name="Alarcon-Chaidez F."/>
            <person name="Wikel S."/>
            <person name="Strausberg R."/>
        </authorList>
    </citation>
    <scope>NUCLEOTIDE SEQUENCE [LARGE SCALE GENOMIC DNA]</scope>
    <source>
        <strain evidence="12">Wikel</strain>
        <strain evidence="10">Wikel colony</strain>
    </source>
</reference>
<dbReference type="EMBL" id="DS747992">
    <property type="protein sequence ID" value="EEC07829.1"/>
    <property type="molecule type" value="Genomic_DNA"/>
</dbReference>
<dbReference type="HOGENOM" id="CLU_1623109_0_0_1"/>
<name>B7PMK7_IXOSC</name>
<evidence type="ECO:0000313" key="12">
    <source>
        <dbReference type="Proteomes" id="UP000001555"/>
    </source>
</evidence>
<evidence type="ECO:0000256" key="7">
    <source>
        <dbReference type="ARBA" id="ARBA00023157"/>
    </source>
</evidence>
<evidence type="ECO:0000256" key="3">
    <source>
        <dbReference type="ARBA" id="ARBA00022690"/>
    </source>
</evidence>
<dbReference type="GO" id="GO:0005615">
    <property type="term" value="C:extracellular space"/>
    <property type="evidence" value="ECO:0000318"/>
    <property type="project" value="GO_Central"/>
</dbReference>
<dbReference type="PaxDb" id="6945-B7PMK7"/>
<keyword evidence="3" id="KW-0646">Protease inhibitor</keyword>
<keyword evidence="6" id="KW-0722">Serine protease inhibitor</keyword>
<dbReference type="PANTHER" id="PTHR45938">
    <property type="entry name" value="ACP24A4-RELATED"/>
    <property type="match status" value="1"/>
</dbReference>
<evidence type="ECO:0000313" key="10">
    <source>
        <dbReference type="EMBL" id="EEC07829.1"/>
    </source>
</evidence>
<evidence type="ECO:0000259" key="9">
    <source>
        <dbReference type="PROSITE" id="PS50279"/>
    </source>
</evidence>
<dbReference type="GO" id="GO:0004867">
    <property type="term" value="F:serine-type endopeptidase inhibitor activity"/>
    <property type="evidence" value="ECO:0000318"/>
    <property type="project" value="GO_Central"/>
</dbReference>
<dbReference type="PROSITE" id="PS51257">
    <property type="entry name" value="PROKAR_LIPOPROTEIN"/>
    <property type="match status" value="1"/>
</dbReference>
<dbReference type="Pfam" id="PF00014">
    <property type="entry name" value="Kunitz_BPTI"/>
    <property type="match status" value="1"/>
</dbReference>
<dbReference type="PRINTS" id="PR00759">
    <property type="entry name" value="BASICPTASE"/>
</dbReference>
<dbReference type="FunFam" id="4.10.410.10:FF:000020">
    <property type="entry name" value="Collagen, type VI, alpha 3"/>
    <property type="match status" value="1"/>
</dbReference>
<evidence type="ECO:0000256" key="5">
    <source>
        <dbReference type="ARBA" id="ARBA00022737"/>
    </source>
</evidence>
<keyword evidence="7" id="KW-1015">Disulfide bond</keyword>
<dbReference type="InterPro" id="IPR002223">
    <property type="entry name" value="Kunitz_BPTI"/>
</dbReference>
<keyword evidence="4 8" id="KW-0732">Signal</keyword>
<evidence type="ECO:0000256" key="2">
    <source>
        <dbReference type="ARBA" id="ARBA00022525"/>
    </source>
</evidence>
<dbReference type="OrthoDB" id="4473401at2759"/>